<accession>F7W0F3</accession>
<name>F7W0F3_SORMK</name>
<comment type="caution">
    <text evidence="1">The sequence shown here is derived from an EMBL/GenBank/DDBJ whole genome shotgun (WGS) entry which is preliminary data.</text>
</comment>
<gene>
    <name evidence="1" type="primary">ppg2</name>
    <name evidence="1" type="ORF">SMAC_12697</name>
</gene>
<dbReference type="HOGENOM" id="CLU_221899_0_0_1"/>
<sequence length="24" mass="2579">MPSTAASTKVPQTTMNFNGYCVVM</sequence>
<protein>
    <submittedName>
        <fullName evidence="1">Pheromone</fullName>
    </submittedName>
</protein>
<dbReference type="EMBL" id="CABT02000017">
    <property type="protein sequence ID" value="CCC11253.1"/>
    <property type="molecule type" value="Genomic_DNA"/>
</dbReference>
<dbReference type="InParanoid" id="F7W0F3"/>
<dbReference type="VEuPathDB" id="FungiDB:SMAC_12697"/>
<dbReference type="STRING" id="771870.F7W0F3"/>
<evidence type="ECO:0000313" key="2">
    <source>
        <dbReference type="Proteomes" id="UP000001881"/>
    </source>
</evidence>
<proteinExistence type="predicted"/>
<keyword evidence="2" id="KW-1185">Reference proteome</keyword>
<reference evidence="1 2" key="1">
    <citation type="journal article" date="2010" name="PLoS Genet.">
        <title>De novo assembly of a 40 Mb eukaryotic genome from short sequence reads: Sordaria macrospora, a model organism for fungal morphogenesis.</title>
        <authorList>
            <person name="Nowrousian M."/>
            <person name="Stajich J."/>
            <person name="Chu M."/>
            <person name="Engh I."/>
            <person name="Espagne E."/>
            <person name="Halliday K."/>
            <person name="Kamerewerd J."/>
            <person name="Kempken F."/>
            <person name="Knab B."/>
            <person name="Kuo H.C."/>
            <person name="Osiewacz H.D."/>
            <person name="Poeggeler S."/>
            <person name="Read N."/>
            <person name="Seiler S."/>
            <person name="Smith K."/>
            <person name="Zickler D."/>
            <person name="Kueck U."/>
            <person name="Freitag M."/>
        </authorList>
    </citation>
    <scope>NUCLEOTIDE SEQUENCE [LARGE SCALE GENOMIC DNA]</scope>
    <source>
        <strain evidence="2">ATCC MYA-333 / DSM 997 / K(L3346) / K-hell</strain>
        <tissue evidence="1">Mycelium</tissue>
    </source>
</reference>
<evidence type="ECO:0000313" key="1">
    <source>
        <dbReference type="EMBL" id="CCC11253.1"/>
    </source>
</evidence>
<dbReference type="AlphaFoldDB" id="F7W0F3"/>
<organism evidence="1 2">
    <name type="scientific">Sordaria macrospora (strain ATCC MYA-333 / DSM 997 / K(L3346) / K-hell)</name>
    <dbReference type="NCBI Taxonomy" id="771870"/>
    <lineage>
        <taxon>Eukaryota</taxon>
        <taxon>Fungi</taxon>
        <taxon>Dikarya</taxon>
        <taxon>Ascomycota</taxon>
        <taxon>Pezizomycotina</taxon>
        <taxon>Sordariomycetes</taxon>
        <taxon>Sordariomycetidae</taxon>
        <taxon>Sordariales</taxon>
        <taxon>Sordariaceae</taxon>
        <taxon>Sordaria</taxon>
    </lineage>
</organism>
<dbReference type="Proteomes" id="UP000001881">
    <property type="component" value="Unassembled WGS sequence"/>
</dbReference>